<dbReference type="EMBL" id="PGCJ01000993">
    <property type="protein sequence ID" value="PLW12118.1"/>
    <property type="molecule type" value="Genomic_DNA"/>
</dbReference>
<comment type="caution">
    <text evidence="1">The sequence shown here is derived from an EMBL/GenBank/DDBJ whole genome shotgun (WGS) entry which is preliminary data.</text>
</comment>
<proteinExistence type="predicted"/>
<name>A0A2N5SFT9_9BASI</name>
<organism evidence="1 2">
    <name type="scientific">Puccinia coronata f. sp. avenae</name>
    <dbReference type="NCBI Taxonomy" id="200324"/>
    <lineage>
        <taxon>Eukaryota</taxon>
        <taxon>Fungi</taxon>
        <taxon>Dikarya</taxon>
        <taxon>Basidiomycota</taxon>
        <taxon>Pucciniomycotina</taxon>
        <taxon>Pucciniomycetes</taxon>
        <taxon>Pucciniales</taxon>
        <taxon>Pucciniaceae</taxon>
        <taxon>Puccinia</taxon>
    </lineage>
</organism>
<evidence type="ECO:0000313" key="2">
    <source>
        <dbReference type="Proteomes" id="UP000235388"/>
    </source>
</evidence>
<accession>A0A2N5SFT9</accession>
<gene>
    <name evidence="1" type="ORF">PCANC_19511</name>
</gene>
<dbReference type="AlphaFoldDB" id="A0A2N5SFT9"/>
<evidence type="ECO:0000313" key="1">
    <source>
        <dbReference type="EMBL" id="PLW12118.1"/>
    </source>
</evidence>
<sequence>MQQDTIKRMKKRQCWLWALHPWVTPLTIIVLVCLAETSWKSLVDLLAKLTDSNPFTKLVCSSMGRLIAELTSSMGRLLAKVVYTSSMGRLLAELVCTSSMGRLLAKLVYTSSMGRLLAKLVCTNTGPLLY</sequence>
<reference evidence="1 2" key="1">
    <citation type="submission" date="2017-11" db="EMBL/GenBank/DDBJ databases">
        <title>De novo assembly and phasing of dikaryotic genomes from two isolates of Puccinia coronata f. sp. avenae, the causal agent of oat crown rust.</title>
        <authorList>
            <person name="Miller M.E."/>
            <person name="Zhang Y."/>
            <person name="Omidvar V."/>
            <person name="Sperschneider J."/>
            <person name="Schwessinger B."/>
            <person name="Raley C."/>
            <person name="Palmer J.M."/>
            <person name="Garnica D."/>
            <person name="Upadhyaya N."/>
            <person name="Rathjen J."/>
            <person name="Taylor J.M."/>
            <person name="Park R.F."/>
            <person name="Dodds P.N."/>
            <person name="Hirsch C.D."/>
            <person name="Kianian S.F."/>
            <person name="Figueroa M."/>
        </authorList>
    </citation>
    <scope>NUCLEOTIDE SEQUENCE [LARGE SCALE GENOMIC DNA]</scope>
    <source>
        <strain evidence="1">12NC29</strain>
    </source>
</reference>
<keyword evidence="2" id="KW-1185">Reference proteome</keyword>
<protein>
    <submittedName>
        <fullName evidence="1">Uncharacterized protein</fullName>
    </submittedName>
</protein>
<dbReference type="Proteomes" id="UP000235388">
    <property type="component" value="Unassembled WGS sequence"/>
</dbReference>